<dbReference type="FunFam" id="1.10.10.10:FF:000322">
    <property type="entry name" value="Probable disease resistance protein At1g63360"/>
    <property type="match status" value="1"/>
</dbReference>
<dbReference type="InterPro" id="IPR032675">
    <property type="entry name" value="LRR_dom_sf"/>
</dbReference>
<dbReference type="InterPro" id="IPR001229">
    <property type="entry name" value="Jacalin-like_lectin_dom"/>
</dbReference>
<dbReference type="SUPFAM" id="SSF52540">
    <property type="entry name" value="P-loop containing nucleoside triphosphate hydrolases"/>
    <property type="match status" value="1"/>
</dbReference>
<dbReference type="Pfam" id="PF23559">
    <property type="entry name" value="WHD_DRP"/>
    <property type="match status" value="1"/>
</dbReference>
<dbReference type="Gene3D" id="3.80.10.10">
    <property type="entry name" value="Ribonuclease Inhibitor"/>
    <property type="match status" value="1"/>
</dbReference>
<dbReference type="PANTHER" id="PTHR46506">
    <property type="entry name" value="OS05G0143600 PROTEIN"/>
    <property type="match status" value="1"/>
</dbReference>
<dbReference type="PROSITE" id="PS51752">
    <property type="entry name" value="JACALIN_LECTIN"/>
    <property type="match status" value="3"/>
</dbReference>
<dbReference type="InterPro" id="IPR055414">
    <property type="entry name" value="LRR_R13L4/SHOC2-like"/>
</dbReference>
<organism evidence="5 6">
    <name type="scientific">Hordeum vulgare subsp. vulgare</name>
    <name type="common">Domesticated barley</name>
    <dbReference type="NCBI Taxonomy" id="112509"/>
    <lineage>
        <taxon>Eukaryota</taxon>
        <taxon>Viridiplantae</taxon>
        <taxon>Streptophyta</taxon>
        <taxon>Embryophyta</taxon>
        <taxon>Tracheophyta</taxon>
        <taxon>Spermatophyta</taxon>
        <taxon>Magnoliopsida</taxon>
        <taxon>Liliopsida</taxon>
        <taxon>Poales</taxon>
        <taxon>Poaceae</taxon>
        <taxon>BOP clade</taxon>
        <taxon>Pooideae</taxon>
        <taxon>Triticodae</taxon>
        <taxon>Triticeae</taxon>
        <taxon>Hordeinae</taxon>
        <taxon>Hordeum</taxon>
    </lineage>
</organism>
<dbReference type="InterPro" id="IPR042197">
    <property type="entry name" value="Apaf_helical"/>
</dbReference>
<dbReference type="GO" id="GO:0009626">
    <property type="term" value="P:plant-type hypersensitive response"/>
    <property type="evidence" value="ECO:0007669"/>
    <property type="project" value="UniProtKB-ARBA"/>
</dbReference>
<evidence type="ECO:0000256" key="2">
    <source>
        <dbReference type="ARBA" id="ARBA00022737"/>
    </source>
</evidence>
<dbReference type="SMR" id="A0A8I6XSN1"/>
<feature type="domain" description="Jacalin-type lectin" evidence="4">
    <location>
        <begin position="669"/>
        <end position="817"/>
    </location>
</feature>
<accession>A0A8I6XSN1</accession>
<dbReference type="Pfam" id="PF01419">
    <property type="entry name" value="Jacalin"/>
    <property type="match status" value="3"/>
</dbReference>
<dbReference type="CDD" id="cd09612">
    <property type="entry name" value="Jacalin"/>
    <property type="match status" value="3"/>
</dbReference>
<dbReference type="Gene3D" id="1.10.8.430">
    <property type="entry name" value="Helical domain of apoptotic protease-activating factors"/>
    <property type="match status" value="1"/>
</dbReference>
<evidence type="ECO:0000313" key="6">
    <source>
        <dbReference type="Proteomes" id="UP000011116"/>
    </source>
</evidence>
<dbReference type="SUPFAM" id="SSF52058">
    <property type="entry name" value="L domain-like"/>
    <property type="match status" value="1"/>
</dbReference>
<dbReference type="Pfam" id="PF23598">
    <property type="entry name" value="LRR_14"/>
    <property type="match status" value="1"/>
</dbReference>
<keyword evidence="1" id="KW-0430">Lectin</keyword>
<dbReference type="Gene3D" id="2.100.10.30">
    <property type="entry name" value="Jacalin-like lectin domain"/>
    <property type="match status" value="3"/>
</dbReference>
<dbReference type="Gramene" id="HORVU.MOREX.r3.5HG0482110.1">
    <property type="protein sequence ID" value="HORVU.MOREX.r3.5HG0482110.1"/>
    <property type="gene ID" value="HORVU.MOREX.r3.5HG0482110"/>
</dbReference>
<proteinExistence type="predicted"/>
<reference evidence="6" key="1">
    <citation type="journal article" date="2012" name="Nature">
        <title>A physical, genetic and functional sequence assembly of the barley genome.</title>
        <authorList>
            <consortium name="The International Barley Genome Sequencing Consortium"/>
            <person name="Mayer K.F."/>
            <person name="Waugh R."/>
            <person name="Brown J.W."/>
            <person name="Schulman A."/>
            <person name="Langridge P."/>
            <person name="Platzer M."/>
            <person name="Fincher G.B."/>
            <person name="Muehlbauer G.J."/>
            <person name="Sato K."/>
            <person name="Close T.J."/>
            <person name="Wise R.P."/>
            <person name="Stein N."/>
        </authorList>
    </citation>
    <scope>NUCLEOTIDE SEQUENCE [LARGE SCALE GENOMIC DNA]</scope>
    <source>
        <strain evidence="6">cv. Morex</strain>
    </source>
</reference>
<dbReference type="GO" id="GO:0030246">
    <property type="term" value="F:carbohydrate binding"/>
    <property type="evidence" value="ECO:0007669"/>
    <property type="project" value="UniProtKB-KW"/>
</dbReference>
<dbReference type="GO" id="GO:0042742">
    <property type="term" value="P:defense response to bacterium"/>
    <property type="evidence" value="ECO:0007669"/>
    <property type="project" value="UniProtKB-ARBA"/>
</dbReference>
<evidence type="ECO:0000259" key="4">
    <source>
        <dbReference type="PROSITE" id="PS51752"/>
    </source>
</evidence>
<dbReference type="EnsemblPlants" id="HORVU.MOREX.r3.5HG0482110.1">
    <property type="protein sequence ID" value="HORVU.MOREX.r3.5HG0482110.1"/>
    <property type="gene ID" value="HORVU.MOREX.r3.5HG0482110"/>
</dbReference>
<dbReference type="InterPro" id="IPR036388">
    <property type="entry name" value="WH-like_DNA-bd_sf"/>
</dbReference>
<dbReference type="InterPro" id="IPR058922">
    <property type="entry name" value="WHD_DRP"/>
</dbReference>
<dbReference type="InterPro" id="IPR033734">
    <property type="entry name" value="Jacalin-like_lectin_dom_plant"/>
</dbReference>
<dbReference type="InterPro" id="IPR036404">
    <property type="entry name" value="Jacalin-like_lectin_dom_sf"/>
</dbReference>
<evidence type="ECO:0000313" key="5">
    <source>
        <dbReference type="EnsemblPlants" id="HORVU.MOREX.r3.5HG0482110.1"/>
    </source>
</evidence>
<sequence>MILEKCKGLPLAIVTIASLLANKPKDQWCRVVNSISTGLETSDGVKDMHLILWLSYCDMPPQLRTCFLYLSIFPEDHIIGRDDLIWKWVAENFFPARQDENPYELGDKFFNELINRSMIQPIHVDRSGRAQACRVHDVVLEFITSLSAEENFVTVMNGQPFPSEQDSIHRLSLRGSREHRVPQSIKKLPHVRTLVVSSNAIDLMPSLFIFPVLRVLDLEHCTSVNIVGLGRLVHLRYLRLGISQPTWEKSDLKRLFQSLCNLKNLEALYIFAQDLSLDFMLQVDWATSRLRKLTVCVRPQTEYIIRPESIWSEFSPFSTLPRWINYSLSSLSDLSIIVTVLRQEDLHILAALPILRSVDLEVIDATRKKLEVTSAIGNAIAFRCLACLRFTSRALGLVFCGGAMHKLQQLFLSFALAETNDVHADFDFGLENLISLNAVDVIVDCRCAKVWQMQAAEAALNSATKKLNPNPNKHILRLTKHFEKEMYWDGKGCIPVTEIMKEVEQVGVARTGLWGGNTGQFRDISVAPCRLKSVTICSDEVINSIEFSYIDHNGKQHNVGPWGGDGRLGWHDHNIHLGSSEYLTEVSGTMGRYKHSAGYVITSLTLVSNVHVYGPFGGGGGIPFSTPMQGNGSIVSFFACTGWFVDTIGFYVNANKETIEDDEEEVCCLEKIGPWGGHIGYLRDIKAAPPSRLECVIICSGKVINSLSFSYSDSIGQQHAVGPWSGDGTYDGACYHTISLGPSEFLMEVHGTMDQHKNAQSCVISSLTFITSVQIYGPFGEQGQIAFNTSTQSKGHIVGFFARTGCYVEAIGFYLHHEKKTMEHKEEAHLAKIGPWGGCTGLAKDIKVAPCRLSSVIICAGEVINSIEFSYPDHKGKMHTFGPWGGEGGHSGHHHKIMLGPSEFLIGVSGTMNRYRHAPGYVITSLTFVTNDCSYGPFGDGGGFPFNTPMQSNGSIVGFFARTGWFVDAIGFYVNAEQETMEEEEEVLPY</sequence>
<protein>
    <recommendedName>
        <fullName evidence="4">Jacalin-type lectin domain-containing protein</fullName>
    </recommendedName>
</protein>
<feature type="domain" description="Jacalin-type lectin" evidence="4">
    <location>
        <begin position="508"/>
        <end position="654"/>
    </location>
</feature>
<dbReference type="GO" id="GO:0002758">
    <property type="term" value="P:innate immune response-activating signaling pathway"/>
    <property type="evidence" value="ECO:0007669"/>
    <property type="project" value="UniProtKB-ARBA"/>
</dbReference>
<reference evidence="5" key="2">
    <citation type="submission" date="2020-10" db="EMBL/GenBank/DDBJ databases">
        <authorList>
            <person name="Scholz U."/>
            <person name="Mascher M."/>
            <person name="Fiebig A."/>
        </authorList>
    </citation>
    <scope>NUCLEOTIDE SEQUENCE [LARGE SCALE GENOMIC DNA]</scope>
    <source>
        <strain evidence="5">cv. Morex</strain>
    </source>
</reference>
<dbReference type="AlphaFoldDB" id="A0A8I6XSN1"/>
<keyword evidence="2" id="KW-0677">Repeat</keyword>
<evidence type="ECO:0000256" key="1">
    <source>
        <dbReference type="ARBA" id="ARBA00022734"/>
    </source>
</evidence>
<dbReference type="Proteomes" id="UP000011116">
    <property type="component" value="Chromosome 5H"/>
</dbReference>
<dbReference type="SMART" id="SM00915">
    <property type="entry name" value="Jacalin"/>
    <property type="match status" value="3"/>
</dbReference>
<keyword evidence="6" id="KW-1185">Reference proteome</keyword>
<evidence type="ECO:0000256" key="3">
    <source>
        <dbReference type="ARBA" id="ARBA00022821"/>
    </source>
</evidence>
<feature type="domain" description="Jacalin-type lectin" evidence="4">
    <location>
        <begin position="830"/>
        <end position="976"/>
    </location>
</feature>
<dbReference type="SUPFAM" id="SSF51101">
    <property type="entry name" value="Mannose-binding lectins"/>
    <property type="match status" value="3"/>
</dbReference>
<dbReference type="InterPro" id="IPR027417">
    <property type="entry name" value="P-loop_NTPase"/>
</dbReference>
<name>A0A8I6XSN1_HORVV</name>
<dbReference type="Gene3D" id="1.10.10.10">
    <property type="entry name" value="Winged helix-like DNA-binding domain superfamily/Winged helix DNA-binding domain"/>
    <property type="match status" value="1"/>
</dbReference>
<reference evidence="5" key="3">
    <citation type="submission" date="2022-01" db="UniProtKB">
        <authorList>
            <consortium name="EnsemblPlants"/>
        </authorList>
    </citation>
    <scope>IDENTIFICATION</scope>
    <source>
        <strain evidence="5">subsp. vulgare</strain>
    </source>
</reference>
<keyword evidence="3" id="KW-0611">Plant defense</keyword>